<name>A0A0B6YAC0_9EUPU</name>
<dbReference type="Gene3D" id="3.30.420.10">
    <property type="entry name" value="Ribonuclease H-like superfamily/Ribonuclease H"/>
    <property type="match status" value="1"/>
</dbReference>
<protein>
    <submittedName>
        <fullName evidence="1">Uncharacterized protein</fullName>
    </submittedName>
</protein>
<gene>
    <name evidence="1" type="primary">ORF17987</name>
</gene>
<proteinExistence type="predicted"/>
<feature type="non-terminal residue" evidence="1">
    <location>
        <position position="70"/>
    </location>
</feature>
<dbReference type="InterPro" id="IPR012337">
    <property type="entry name" value="RNaseH-like_sf"/>
</dbReference>
<dbReference type="GO" id="GO:0003676">
    <property type="term" value="F:nucleic acid binding"/>
    <property type="evidence" value="ECO:0007669"/>
    <property type="project" value="InterPro"/>
</dbReference>
<organism evidence="1">
    <name type="scientific">Arion vulgaris</name>
    <dbReference type="NCBI Taxonomy" id="1028688"/>
    <lineage>
        <taxon>Eukaryota</taxon>
        <taxon>Metazoa</taxon>
        <taxon>Spiralia</taxon>
        <taxon>Lophotrochozoa</taxon>
        <taxon>Mollusca</taxon>
        <taxon>Gastropoda</taxon>
        <taxon>Heterobranchia</taxon>
        <taxon>Euthyneura</taxon>
        <taxon>Panpulmonata</taxon>
        <taxon>Eupulmonata</taxon>
        <taxon>Stylommatophora</taxon>
        <taxon>Helicina</taxon>
        <taxon>Arionoidea</taxon>
        <taxon>Arionidae</taxon>
        <taxon>Arion</taxon>
    </lineage>
</organism>
<dbReference type="InterPro" id="IPR036397">
    <property type="entry name" value="RNaseH_sf"/>
</dbReference>
<dbReference type="AlphaFoldDB" id="A0A0B6YAC0"/>
<sequence length="70" mass="8116">MLVFTDSQSILQGSEQQQNQSSEIQSLASIIHIVFFYYDINVILQWISWHTDISRNNKADHRVKHGSSKP</sequence>
<reference evidence="1" key="1">
    <citation type="submission" date="2014-12" db="EMBL/GenBank/DDBJ databases">
        <title>Insight into the proteome of Arion vulgaris.</title>
        <authorList>
            <person name="Aradska J."/>
            <person name="Bulat T."/>
            <person name="Smidak R."/>
            <person name="Sarate P."/>
            <person name="Gangsoo J."/>
            <person name="Sialana F."/>
            <person name="Bilban M."/>
            <person name="Lubec G."/>
        </authorList>
    </citation>
    <scope>NUCLEOTIDE SEQUENCE</scope>
    <source>
        <tissue evidence="1">Skin</tissue>
    </source>
</reference>
<dbReference type="EMBL" id="HACG01005906">
    <property type="protein sequence ID" value="CEK52771.1"/>
    <property type="molecule type" value="Transcribed_RNA"/>
</dbReference>
<evidence type="ECO:0000313" key="1">
    <source>
        <dbReference type="EMBL" id="CEK52771.1"/>
    </source>
</evidence>
<dbReference type="SUPFAM" id="SSF53098">
    <property type="entry name" value="Ribonuclease H-like"/>
    <property type="match status" value="1"/>
</dbReference>
<accession>A0A0B6YAC0</accession>